<gene>
    <name evidence="1" type="ORF">RPERSI_LOCUS30305</name>
</gene>
<accession>A0ACA9SGJ3</accession>
<feature type="non-terminal residue" evidence="1">
    <location>
        <position position="1"/>
    </location>
</feature>
<reference evidence="1" key="1">
    <citation type="submission" date="2021-06" db="EMBL/GenBank/DDBJ databases">
        <authorList>
            <person name="Kallberg Y."/>
            <person name="Tangrot J."/>
            <person name="Rosling A."/>
        </authorList>
    </citation>
    <scope>NUCLEOTIDE SEQUENCE</scope>
    <source>
        <strain evidence="1">MA461A</strain>
    </source>
</reference>
<proteinExistence type="predicted"/>
<organism evidence="1 2">
    <name type="scientific">Racocetra persica</name>
    <dbReference type="NCBI Taxonomy" id="160502"/>
    <lineage>
        <taxon>Eukaryota</taxon>
        <taxon>Fungi</taxon>
        <taxon>Fungi incertae sedis</taxon>
        <taxon>Mucoromycota</taxon>
        <taxon>Glomeromycotina</taxon>
        <taxon>Glomeromycetes</taxon>
        <taxon>Diversisporales</taxon>
        <taxon>Gigasporaceae</taxon>
        <taxon>Racocetra</taxon>
    </lineage>
</organism>
<sequence length="177" mass="19353">FWVKYDNSTFLTTAGHCAENATRTPDGIVRVYYLPWSLNPTSYLIGEMGIYEYHEVDRGFISIDDNSTLVVPSIRNSDDAFYPQLHIIGTVDIDTEGSNICIAGVIDTDIVTRGGDSGGPAFQLRKGVPPYVYLAGMLISGDNDSTIIEPLSMILSDGVMPVTFNPDLLDLDARPRG</sequence>
<name>A0ACA9SGJ3_9GLOM</name>
<dbReference type="EMBL" id="CAJVQC010117668">
    <property type="protein sequence ID" value="CAG8837437.1"/>
    <property type="molecule type" value="Genomic_DNA"/>
</dbReference>
<protein>
    <submittedName>
        <fullName evidence="1">8470_t:CDS:1</fullName>
    </submittedName>
</protein>
<evidence type="ECO:0000313" key="1">
    <source>
        <dbReference type="EMBL" id="CAG8837437.1"/>
    </source>
</evidence>
<comment type="caution">
    <text evidence="1">The sequence shown here is derived from an EMBL/GenBank/DDBJ whole genome shotgun (WGS) entry which is preliminary data.</text>
</comment>
<keyword evidence="2" id="KW-1185">Reference proteome</keyword>
<dbReference type="Proteomes" id="UP000789920">
    <property type="component" value="Unassembled WGS sequence"/>
</dbReference>
<evidence type="ECO:0000313" key="2">
    <source>
        <dbReference type="Proteomes" id="UP000789920"/>
    </source>
</evidence>